<evidence type="ECO:0008006" key="2">
    <source>
        <dbReference type="Google" id="ProtNLM"/>
    </source>
</evidence>
<organism evidence="1">
    <name type="scientific">marine metagenome</name>
    <dbReference type="NCBI Taxonomy" id="408172"/>
    <lineage>
        <taxon>unclassified sequences</taxon>
        <taxon>metagenomes</taxon>
        <taxon>ecological metagenomes</taxon>
    </lineage>
</organism>
<accession>A0A382K6U2</accession>
<evidence type="ECO:0000313" key="1">
    <source>
        <dbReference type="EMBL" id="SVC19122.1"/>
    </source>
</evidence>
<gene>
    <name evidence="1" type="ORF">METZ01_LOCUS271976</name>
</gene>
<proteinExistence type="predicted"/>
<name>A0A382K6U2_9ZZZZ</name>
<sequence>MKRRIFLQSGLAGLSMMGMPQLGLKAAAPSFSGYKALVCIFLNGGNDAWNSFVPASGSGNSQWTVYNNGRGDLSVADSDKTLPSIGTLNQGSGNPYYDSGSDSAAYLGGSYPLTSISEVKVNAMMPELARLLEDGKASLVGNIGTLVEPLSGKTDFQNAAKKKPSFLFAHNHQRRIIYTGKADDLNMTGWAGRLADLWSGINNDSVMGLNVSFNGQVRLMTGVNSKPILFSPDQTTTYWDMKKDSDNAVYSSRRDLFSTLY</sequence>
<dbReference type="AlphaFoldDB" id="A0A382K6U2"/>
<feature type="non-terminal residue" evidence="1">
    <location>
        <position position="261"/>
    </location>
</feature>
<protein>
    <recommendedName>
        <fullName evidence="2">DUF1501 domain-containing protein</fullName>
    </recommendedName>
</protein>
<dbReference type="EMBL" id="UINC01078235">
    <property type="protein sequence ID" value="SVC19122.1"/>
    <property type="molecule type" value="Genomic_DNA"/>
</dbReference>
<reference evidence="1" key="1">
    <citation type="submission" date="2018-05" db="EMBL/GenBank/DDBJ databases">
        <authorList>
            <person name="Lanie J.A."/>
            <person name="Ng W.-L."/>
            <person name="Kazmierczak K.M."/>
            <person name="Andrzejewski T.M."/>
            <person name="Davidsen T.M."/>
            <person name="Wayne K.J."/>
            <person name="Tettelin H."/>
            <person name="Glass J.I."/>
            <person name="Rusch D."/>
            <person name="Podicherti R."/>
            <person name="Tsui H.-C.T."/>
            <person name="Winkler M.E."/>
        </authorList>
    </citation>
    <scope>NUCLEOTIDE SEQUENCE</scope>
</reference>